<keyword evidence="1" id="KW-0812">Transmembrane</keyword>
<dbReference type="AlphaFoldDB" id="A0A143HH63"/>
<evidence type="ECO:0000313" key="3">
    <source>
        <dbReference type="Proteomes" id="UP000076021"/>
    </source>
</evidence>
<feature type="transmembrane region" description="Helical" evidence="1">
    <location>
        <begin position="12"/>
        <end position="31"/>
    </location>
</feature>
<keyword evidence="1" id="KW-1133">Transmembrane helix</keyword>
<dbReference type="RefSeq" id="WP_066791623.1">
    <property type="nucleotide sequence ID" value="NZ_CP014806.1"/>
</dbReference>
<sequence>MEKYLPKNVCILFLLLGGFVTVLGVLTQISHGTQVGNWSWREIVMVVVGIVVYFTFAFTGFYFLIARIKKRGIAWTKRRVSIDFSNHELYWHEIESIVLKKYPGIGKVTTIVTKPEYRDEIQQRLEKRKSAVESFDILWIAVQKPNIMHQEMMKAFKQFENLHRV</sequence>
<accession>A0A143HH63</accession>
<protein>
    <submittedName>
        <fullName evidence="2">Uncharacterized protein</fullName>
    </submittedName>
</protein>
<gene>
    <name evidence="2" type="ORF">ATY39_16475</name>
</gene>
<name>A0A143HH63_9BACL</name>
<evidence type="ECO:0000313" key="2">
    <source>
        <dbReference type="EMBL" id="AMX00831.1"/>
    </source>
</evidence>
<organism evidence="2 3">
    <name type="scientific">Rummeliibacillus stabekisii</name>
    <dbReference type="NCBI Taxonomy" id="241244"/>
    <lineage>
        <taxon>Bacteria</taxon>
        <taxon>Bacillati</taxon>
        <taxon>Bacillota</taxon>
        <taxon>Bacilli</taxon>
        <taxon>Bacillales</taxon>
        <taxon>Caryophanaceae</taxon>
        <taxon>Rummeliibacillus</taxon>
    </lineage>
</organism>
<dbReference type="KEGG" id="rst:ATY39_16475"/>
<reference evidence="3" key="2">
    <citation type="submission" date="2016-03" db="EMBL/GenBank/DDBJ databases">
        <authorList>
            <person name="Ploux O."/>
        </authorList>
    </citation>
    <scope>NUCLEOTIDE SEQUENCE [LARGE SCALE GENOMIC DNA]</scope>
    <source>
        <strain evidence="3">PP9</strain>
    </source>
</reference>
<proteinExistence type="predicted"/>
<reference evidence="2 3" key="1">
    <citation type="journal article" date="2016" name="Genome Announc.">
        <title>Whole-Genome Sequence of Rummeliibacillus stabekisii Strain PP9 Isolated from Antarctic Soil.</title>
        <authorList>
            <person name="da Mota F.F."/>
            <person name="Vollu R.E."/>
            <person name="Jurelevicius D."/>
            <person name="Seldin L."/>
        </authorList>
    </citation>
    <scope>NUCLEOTIDE SEQUENCE [LARGE SCALE GENOMIC DNA]</scope>
    <source>
        <strain evidence="2 3">PP9</strain>
    </source>
</reference>
<feature type="transmembrane region" description="Helical" evidence="1">
    <location>
        <begin position="43"/>
        <end position="65"/>
    </location>
</feature>
<dbReference type="OrthoDB" id="2456044at2"/>
<dbReference type="STRING" id="241244.ATY39_16475"/>
<evidence type="ECO:0000256" key="1">
    <source>
        <dbReference type="SAM" id="Phobius"/>
    </source>
</evidence>
<dbReference type="Proteomes" id="UP000076021">
    <property type="component" value="Chromosome"/>
</dbReference>
<keyword evidence="3" id="KW-1185">Reference proteome</keyword>
<keyword evidence="1" id="KW-0472">Membrane</keyword>
<dbReference type="EMBL" id="CP014806">
    <property type="protein sequence ID" value="AMX00831.1"/>
    <property type="molecule type" value="Genomic_DNA"/>
</dbReference>